<comment type="caution">
    <text evidence="5">The sequence shown here is derived from an EMBL/GenBank/DDBJ whole genome shotgun (WGS) entry which is preliminary data.</text>
</comment>
<dbReference type="Pfam" id="PF05272">
    <property type="entry name" value="VapE-like_dom"/>
    <property type="match status" value="1"/>
</dbReference>
<accession>A0A657LP24</accession>
<dbReference type="AlphaFoldDB" id="A0A657LP24"/>
<dbReference type="InterPro" id="IPR055570">
    <property type="entry name" value="DUF7146"/>
</dbReference>
<dbReference type="Gene3D" id="3.40.1360.10">
    <property type="match status" value="1"/>
</dbReference>
<dbReference type="EMBL" id="LSRP01000106">
    <property type="protein sequence ID" value="OJF93657.1"/>
    <property type="molecule type" value="Genomic_DNA"/>
</dbReference>
<feature type="domain" description="Virulence-associated protein E-like" evidence="2">
    <location>
        <begin position="435"/>
        <end position="646"/>
    </location>
</feature>
<evidence type="ECO:0000256" key="1">
    <source>
        <dbReference type="SAM" id="MobiDB-lite"/>
    </source>
</evidence>
<dbReference type="InterPro" id="IPR007936">
    <property type="entry name" value="VapE-like_dom"/>
</dbReference>
<dbReference type="PANTHER" id="PTHR34985">
    <property type="entry name" value="SLR0554 PROTEIN"/>
    <property type="match status" value="1"/>
</dbReference>
<feature type="compositionally biased region" description="Basic and acidic residues" evidence="1">
    <location>
        <begin position="719"/>
        <end position="737"/>
    </location>
</feature>
<evidence type="ECO:0000313" key="5">
    <source>
        <dbReference type="EMBL" id="OJF93657.1"/>
    </source>
</evidence>
<dbReference type="OrthoDB" id="9763644at2"/>
<keyword evidence="6" id="KW-1185">Reference proteome</keyword>
<feature type="region of interest" description="Disordered" evidence="1">
    <location>
        <begin position="717"/>
        <end position="737"/>
    </location>
</feature>
<feature type="domain" description="Toprim" evidence="3">
    <location>
        <begin position="218"/>
        <end position="309"/>
    </location>
</feature>
<name>A0A657LP24_9HYPH</name>
<evidence type="ECO:0000313" key="6">
    <source>
        <dbReference type="Proteomes" id="UP000182661"/>
    </source>
</evidence>
<protein>
    <submittedName>
        <fullName evidence="5">Uncharacterized protein</fullName>
    </submittedName>
</protein>
<proteinExistence type="predicted"/>
<evidence type="ECO:0000259" key="3">
    <source>
        <dbReference type="Pfam" id="PF13362"/>
    </source>
</evidence>
<dbReference type="PANTHER" id="PTHR34985:SF1">
    <property type="entry name" value="SLR0554 PROTEIN"/>
    <property type="match status" value="1"/>
</dbReference>
<evidence type="ECO:0000259" key="2">
    <source>
        <dbReference type="Pfam" id="PF05272"/>
    </source>
</evidence>
<dbReference type="RefSeq" id="WP_071834433.1">
    <property type="nucleotide sequence ID" value="NZ_LSRP01000106.1"/>
</dbReference>
<feature type="domain" description="DUF7146" evidence="4">
    <location>
        <begin position="114"/>
        <end position="202"/>
    </location>
</feature>
<dbReference type="CDD" id="cd01029">
    <property type="entry name" value="TOPRIM_primases"/>
    <property type="match status" value="1"/>
</dbReference>
<organism evidence="5 6">
    <name type="scientific">Pararhizobium antarcticum</name>
    <dbReference type="NCBI Taxonomy" id="1798805"/>
    <lineage>
        <taxon>Bacteria</taxon>
        <taxon>Pseudomonadati</taxon>
        <taxon>Pseudomonadota</taxon>
        <taxon>Alphaproteobacteria</taxon>
        <taxon>Hyphomicrobiales</taxon>
        <taxon>Rhizobiaceae</taxon>
        <taxon>Rhizobium/Agrobacterium group</taxon>
        <taxon>Pararhizobium</taxon>
    </lineage>
</organism>
<dbReference type="InterPro" id="IPR034154">
    <property type="entry name" value="TOPRIM_DnaG/twinkle"/>
</dbReference>
<evidence type="ECO:0000259" key="4">
    <source>
        <dbReference type="Pfam" id="PF23639"/>
    </source>
</evidence>
<dbReference type="Proteomes" id="UP000182661">
    <property type="component" value="Unassembled WGS sequence"/>
</dbReference>
<dbReference type="Pfam" id="PF23639">
    <property type="entry name" value="DUF7146"/>
    <property type="match status" value="1"/>
</dbReference>
<gene>
    <name evidence="5" type="ORF">AX760_21515</name>
</gene>
<sequence length="737" mass="81105">MISNPASVADLAARVNNRIADLAQTLLGDPNLGHTTKSQLRYGSKGSLAVEIAGPRAGRWYDHEAGIGGDGLELIKHHEGLPDAEARRWARDWLGDIQHRPAPSTTLAQRTVDRKTSVAEIVASSKGTEASPAEAYLRNRSITAIPPAGIRFRRFAAGQYGALVALATDEAGDVLAVQQVYLTDDGRKAPVDVVKRTNKAVDGWSDRAAVRLPGIEPLILCEGVENALSIWQATGQETWACLGISNIARAPVPAGKPVMIAGDGDALDSKAHHQRQGAITALRARGHDVAVADPPSGSDFNDVLRASGEEAVRDMIQRSVPAAAISNDWRGDLLVNRDGEPRPVLANAILALRNAPEWKRVLWHDEFASTIVARNPPPWHPKQHTWKRTDWSDRYDLLVADWLQHKGILVPASIAGQAVEAVAHDRLFHPVREYLDALRWDGVARIDGWLSTYLGAADSAYARVVGPRWLISAVARIYRPGAKVDCALILEGPQGIKKSSALQIMGHPWFADRLSDLSSKDAAMETRSVWIIEIAELDTMTRAEVGTIKAFISRTTDRFRPPYGKRLVELPRQCVFAGSVNPEGGYLKDATGGRRFWPVACGAIDIAAVERDRDQLWAEACVRFRAGDPWWLDDQNLEALAAEQQADRYQGDAWDDPIRRYLEIATGQQDGVSVAEVLEKALGMEKGRWTQADQNRVVRTLTSMGFRQFRARIGGHGNDAQRERRYRRDSLDKEQVA</sequence>
<dbReference type="InterPro" id="IPR006171">
    <property type="entry name" value="TOPRIM_dom"/>
</dbReference>
<reference evidence="5 6" key="1">
    <citation type="submission" date="2016-02" db="EMBL/GenBank/DDBJ databases">
        <title>Genome sequencing of a beta-galactosidase producing bacteria Rhizobium sp. 59.</title>
        <authorList>
            <person name="Wang D."/>
            <person name="Kot W."/>
            <person name="Qin Y."/>
            <person name="Hansen L."/>
            <person name="Naqvi K."/>
            <person name="Rensing C."/>
        </authorList>
    </citation>
    <scope>NUCLEOTIDE SEQUENCE [LARGE SCALE GENOMIC DNA]</scope>
    <source>
        <strain evidence="5 6">59</strain>
    </source>
</reference>
<dbReference type="Pfam" id="PF13362">
    <property type="entry name" value="Toprim_3"/>
    <property type="match status" value="1"/>
</dbReference>
<dbReference type="SUPFAM" id="SSF56731">
    <property type="entry name" value="DNA primase core"/>
    <property type="match status" value="1"/>
</dbReference>